<evidence type="ECO:0000256" key="4">
    <source>
        <dbReference type="ARBA" id="ARBA00022679"/>
    </source>
</evidence>
<dbReference type="SUPFAM" id="SSF55874">
    <property type="entry name" value="ATPase domain of HSP90 chaperone/DNA topoisomerase II/histidine kinase"/>
    <property type="match status" value="1"/>
</dbReference>
<keyword evidence="6" id="KW-1133">Transmembrane helix</keyword>
<sequence length="593" mass="68952">MKLSRKVWQSSVYKRLIIAFIIATIPIYILAGILYSWASNLLRQDIMDSAETQSENYLRELNDTISRFNSLQYDMLNDNYLNKLVNTYDILEPYRRIELIHFLRSKLVSMRNSSELIVDTRLYLPGIKVEISAVDGYGYLKDEDVPVAKLHDPYNVISYNNKLLIVAYPLESEFDTIPNIIIEMELRPSEIQRGFQAALKKDYSGALILGLGTNAENMYIINDEKLEEPIRKHYGRSLPSKQATVRQPPAKLDQTYIFTHSSLMDSSLYVDHYLYKPTMFKTISEYYKWFWLFFCMTILMVALYLYYINKIINKPMVKLVRAFKRIEEGNLELNIRHDKEDEFGYIYERFNEMLINLKISIDEVYNQRIHLQNAELKQLQSQINPHFLYNCLFSIIRLIKMEKDDEAVNFTNQLAKYFQFITRNSRDTVPLENEVAHARNYVMLQLARFSDRVSVEFEELPASLKPYSVPRLIIQPLVENAFVHGLENVLEGGILRVTFVDVPEHERLVIVVEDNGENSEEGLERLSALVMDEQNKQITQEITGILNVHKRLRYKYGPESGIKVGRSALGGVKIELIINPKAVTADVSNANRG</sequence>
<dbReference type="Gene3D" id="3.30.565.10">
    <property type="entry name" value="Histidine kinase-like ATPase, C-terminal domain"/>
    <property type="match status" value="1"/>
</dbReference>
<feature type="domain" description="HAMP" evidence="7">
    <location>
        <begin position="310"/>
        <end position="362"/>
    </location>
</feature>
<dbReference type="Gene3D" id="6.10.340.10">
    <property type="match status" value="1"/>
</dbReference>
<gene>
    <name evidence="8" type="ORF">FHS16_005909</name>
</gene>
<organism evidence="8 9">
    <name type="scientific">Paenibacillus endophyticus</name>
    <dbReference type="NCBI Taxonomy" id="1294268"/>
    <lineage>
        <taxon>Bacteria</taxon>
        <taxon>Bacillati</taxon>
        <taxon>Bacillota</taxon>
        <taxon>Bacilli</taxon>
        <taxon>Bacillales</taxon>
        <taxon>Paenibacillaceae</taxon>
        <taxon>Paenibacillus</taxon>
    </lineage>
</organism>
<dbReference type="EC" id="2.7.13.3" evidence="8"/>
<dbReference type="SMART" id="SM00304">
    <property type="entry name" value="HAMP"/>
    <property type="match status" value="1"/>
</dbReference>
<keyword evidence="6" id="KW-0812">Transmembrane</keyword>
<evidence type="ECO:0000256" key="3">
    <source>
        <dbReference type="ARBA" id="ARBA00022553"/>
    </source>
</evidence>
<keyword evidence="4 8" id="KW-0808">Transferase</keyword>
<feature type="transmembrane region" description="Helical" evidence="6">
    <location>
        <begin position="289"/>
        <end position="308"/>
    </location>
</feature>
<comment type="caution">
    <text evidence="8">The sequence shown here is derived from an EMBL/GenBank/DDBJ whole genome shotgun (WGS) entry which is preliminary data.</text>
</comment>
<dbReference type="CDD" id="cd06225">
    <property type="entry name" value="HAMP"/>
    <property type="match status" value="1"/>
</dbReference>
<dbReference type="RefSeq" id="WP_183570789.1">
    <property type="nucleotide sequence ID" value="NZ_CBCSLB010000029.1"/>
</dbReference>
<name>A0A7W5CDP3_9BACL</name>
<dbReference type="InterPro" id="IPR050640">
    <property type="entry name" value="Bact_2-comp_sensor_kinase"/>
</dbReference>
<keyword evidence="3" id="KW-0597">Phosphoprotein</keyword>
<dbReference type="PANTHER" id="PTHR34220">
    <property type="entry name" value="SENSOR HISTIDINE KINASE YPDA"/>
    <property type="match status" value="1"/>
</dbReference>
<keyword evidence="2" id="KW-1003">Cell membrane</keyword>
<evidence type="ECO:0000256" key="2">
    <source>
        <dbReference type="ARBA" id="ARBA00022475"/>
    </source>
</evidence>
<keyword evidence="8" id="KW-0418">Kinase</keyword>
<dbReference type="GO" id="GO:0000155">
    <property type="term" value="F:phosphorelay sensor kinase activity"/>
    <property type="evidence" value="ECO:0007669"/>
    <property type="project" value="InterPro"/>
</dbReference>
<evidence type="ECO:0000313" key="8">
    <source>
        <dbReference type="EMBL" id="MBB3155793.1"/>
    </source>
</evidence>
<dbReference type="Pfam" id="PF06580">
    <property type="entry name" value="His_kinase"/>
    <property type="match status" value="1"/>
</dbReference>
<dbReference type="InterPro" id="IPR010559">
    <property type="entry name" value="Sig_transdc_His_kin_internal"/>
</dbReference>
<protein>
    <submittedName>
        <fullName evidence="8">Two-component system sensor histidine kinase YesM</fullName>
        <ecNumber evidence="8">2.7.13.3</ecNumber>
    </submittedName>
</protein>
<dbReference type="AlphaFoldDB" id="A0A7W5CDP3"/>
<dbReference type="SUPFAM" id="SSF158472">
    <property type="entry name" value="HAMP domain-like"/>
    <property type="match status" value="1"/>
</dbReference>
<comment type="subcellular location">
    <subcellularLocation>
        <location evidence="1">Cell membrane</location>
        <topology evidence="1">Multi-pass membrane protein</topology>
    </subcellularLocation>
</comment>
<dbReference type="PROSITE" id="PS50885">
    <property type="entry name" value="HAMP"/>
    <property type="match status" value="1"/>
</dbReference>
<evidence type="ECO:0000259" key="7">
    <source>
        <dbReference type="PROSITE" id="PS50885"/>
    </source>
</evidence>
<keyword evidence="9" id="KW-1185">Reference proteome</keyword>
<keyword evidence="5 6" id="KW-0472">Membrane</keyword>
<dbReference type="Proteomes" id="UP000518605">
    <property type="component" value="Unassembled WGS sequence"/>
</dbReference>
<proteinExistence type="predicted"/>
<dbReference type="GO" id="GO:0005886">
    <property type="term" value="C:plasma membrane"/>
    <property type="evidence" value="ECO:0007669"/>
    <property type="project" value="UniProtKB-SubCell"/>
</dbReference>
<dbReference type="InterPro" id="IPR036890">
    <property type="entry name" value="HATPase_C_sf"/>
</dbReference>
<dbReference type="InterPro" id="IPR003660">
    <property type="entry name" value="HAMP_dom"/>
</dbReference>
<reference evidence="8 9" key="1">
    <citation type="submission" date="2020-08" db="EMBL/GenBank/DDBJ databases">
        <title>Genomic Encyclopedia of Type Strains, Phase III (KMG-III): the genomes of soil and plant-associated and newly described type strains.</title>
        <authorList>
            <person name="Whitman W."/>
        </authorList>
    </citation>
    <scope>NUCLEOTIDE SEQUENCE [LARGE SCALE GENOMIC DNA]</scope>
    <source>
        <strain evidence="8 9">CECT 8234</strain>
    </source>
</reference>
<dbReference type="PANTHER" id="PTHR34220:SF7">
    <property type="entry name" value="SENSOR HISTIDINE KINASE YPDA"/>
    <property type="match status" value="1"/>
</dbReference>
<evidence type="ECO:0000313" key="9">
    <source>
        <dbReference type="Proteomes" id="UP000518605"/>
    </source>
</evidence>
<evidence type="ECO:0000256" key="5">
    <source>
        <dbReference type="ARBA" id="ARBA00023136"/>
    </source>
</evidence>
<dbReference type="EMBL" id="JACHXW010000029">
    <property type="protein sequence ID" value="MBB3155793.1"/>
    <property type="molecule type" value="Genomic_DNA"/>
</dbReference>
<dbReference type="Pfam" id="PF00672">
    <property type="entry name" value="HAMP"/>
    <property type="match status" value="1"/>
</dbReference>
<evidence type="ECO:0000256" key="6">
    <source>
        <dbReference type="SAM" id="Phobius"/>
    </source>
</evidence>
<feature type="transmembrane region" description="Helical" evidence="6">
    <location>
        <begin position="12"/>
        <end position="37"/>
    </location>
</feature>
<accession>A0A7W5CDP3</accession>
<evidence type="ECO:0000256" key="1">
    <source>
        <dbReference type="ARBA" id="ARBA00004651"/>
    </source>
</evidence>